<dbReference type="Gene3D" id="3.30.9.10">
    <property type="entry name" value="D-Amino Acid Oxidase, subunit A, domain 2"/>
    <property type="match status" value="1"/>
</dbReference>
<keyword evidence="3" id="KW-0285">Flavoprotein</keyword>
<keyword evidence="5" id="KW-0274">FAD</keyword>
<evidence type="ECO:0000259" key="9">
    <source>
        <dbReference type="Pfam" id="PF16901"/>
    </source>
</evidence>
<feature type="domain" description="Alpha-glycerophosphate oxidase C-terminal" evidence="9">
    <location>
        <begin position="446"/>
        <end position="538"/>
    </location>
</feature>
<evidence type="ECO:0000256" key="6">
    <source>
        <dbReference type="ARBA" id="ARBA00023002"/>
    </source>
</evidence>
<dbReference type="PANTHER" id="PTHR11985:SF35">
    <property type="entry name" value="ANAEROBIC GLYCEROL-3-PHOSPHATE DEHYDROGENASE SUBUNIT A"/>
    <property type="match status" value="1"/>
</dbReference>
<dbReference type="RefSeq" id="WP_272000220.1">
    <property type="nucleotide sequence ID" value="NZ_JAQNDN010000013.1"/>
</dbReference>
<dbReference type="Gene3D" id="3.50.50.60">
    <property type="entry name" value="FAD/NAD(P)-binding domain"/>
    <property type="match status" value="1"/>
</dbReference>
<reference evidence="10 11" key="1">
    <citation type="submission" date="2022-11" db="EMBL/GenBank/DDBJ databases">
        <title>Minimal conservation of predation-associated metabolite biosynthetic gene clusters underscores biosynthetic potential of Myxococcota including descriptions for ten novel species: Archangium lansinium sp. nov., Myxococcus landrumus sp. nov., Nannocystis bai.</title>
        <authorList>
            <person name="Ahearne A."/>
            <person name="Stevens C."/>
            <person name="Dowd S."/>
        </authorList>
    </citation>
    <scope>NUCLEOTIDE SEQUENCE [LARGE SCALE GENOMIC DNA]</scope>
    <source>
        <strain evidence="10 11">NCELM</strain>
    </source>
</reference>
<evidence type="ECO:0000313" key="11">
    <source>
        <dbReference type="Proteomes" id="UP001217838"/>
    </source>
</evidence>
<evidence type="ECO:0000259" key="8">
    <source>
        <dbReference type="Pfam" id="PF01266"/>
    </source>
</evidence>
<evidence type="ECO:0000256" key="4">
    <source>
        <dbReference type="ARBA" id="ARBA00022798"/>
    </source>
</evidence>
<evidence type="ECO:0000313" key="10">
    <source>
        <dbReference type="EMBL" id="MDC0670399.1"/>
    </source>
</evidence>
<dbReference type="InterPro" id="IPR036188">
    <property type="entry name" value="FAD/NAD-bd_sf"/>
</dbReference>
<dbReference type="InterPro" id="IPR000447">
    <property type="entry name" value="G3P_DH_FAD-dep"/>
</dbReference>
<dbReference type="Proteomes" id="UP001217838">
    <property type="component" value="Unassembled WGS sequence"/>
</dbReference>
<dbReference type="Pfam" id="PF01266">
    <property type="entry name" value="DAO"/>
    <property type="match status" value="1"/>
</dbReference>
<feature type="region of interest" description="Disordered" evidence="7">
    <location>
        <begin position="1"/>
        <end position="26"/>
    </location>
</feature>
<dbReference type="SUPFAM" id="SSF51905">
    <property type="entry name" value="FAD/NAD(P)-binding domain"/>
    <property type="match status" value="1"/>
</dbReference>
<dbReference type="InterPro" id="IPR006076">
    <property type="entry name" value="FAD-dep_OxRdtase"/>
</dbReference>
<evidence type="ECO:0000256" key="7">
    <source>
        <dbReference type="SAM" id="MobiDB-lite"/>
    </source>
</evidence>
<dbReference type="EMBL" id="JAQNDN010000013">
    <property type="protein sequence ID" value="MDC0670399.1"/>
    <property type="molecule type" value="Genomic_DNA"/>
</dbReference>
<dbReference type="PRINTS" id="PR01001">
    <property type="entry name" value="FADG3PDH"/>
</dbReference>
<dbReference type="InterPro" id="IPR038299">
    <property type="entry name" value="DAO_C_sf"/>
</dbReference>
<comment type="similarity">
    <text evidence="2">Belongs to the FAD-dependent glycerol-3-phosphate dehydrogenase family.</text>
</comment>
<protein>
    <submittedName>
        <fullName evidence="10">Glycerol-3-phosphate dehydrogenase/oxidase</fullName>
    </submittedName>
</protein>
<dbReference type="Gene3D" id="1.10.8.870">
    <property type="entry name" value="Alpha-glycerophosphate oxidase, cap domain"/>
    <property type="match status" value="1"/>
</dbReference>
<accession>A0ABT5B8F0</accession>
<evidence type="ECO:0000256" key="3">
    <source>
        <dbReference type="ARBA" id="ARBA00022630"/>
    </source>
</evidence>
<comment type="caution">
    <text evidence="10">The sequence shown here is derived from an EMBL/GenBank/DDBJ whole genome shotgun (WGS) entry which is preliminary data.</text>
</comment>
<dbReference type="PANTHER" id="PTHR11985">
    <property type="entry name" value="GLYCEROL-3-PHOSPHATE DEHYDROGENASE"/>
    <property type="match status" value="1"/>
</dbReference>
<dbReference type="PROSITE" id="PS00978">
    <property type="entry name" value="FAD_G3PDH_2"/>
    <property type="match status" value="1"/>
</dbReference>
<dbReference type="Pfam" id="PF16901">
    <property type="entry name" value="DAO_C"/>
    <property type="match status" value="1"/>
</dbReference>
<keyword evidence="11" id="KW-1185">Reference proteome</keyword>
<proteinExistence type="inferred from homology"/>
<evidence type="ECO:0000256" key="1">
    <source>
        <dbReference type="ARBA" id="ARBA00001974"/>
    </source>
</evidence>
<gene>
    <name evidence="10" type="ORF">POL58_21770</name>
</gene>
<keyword evidence="6" id="KW-0560">Oxidoreductase</keyword>
<sequence>MPAVRRNHRADVLPVQESPPPWGPAEIRSLRDRLRQADADERGRTEPAWDLIVVGAGIAGAGVARDAALRGLRVLVLDARDLAFGTSSRSSRLIHGGVRYLEQGELGLVYEALRERRLLYKIAGHIVQPARFLFPAYRGDRLPLWKLRIGLSLYDALSLYRSHGHRVLRPAAARALEPLLREEGLRGAVTYEDAVTDDARLTLATLQDARRHGAQVLTYAPVVAIRRADDDQVVELDGGLRVRARSVVVAAGPWTSERLLGVAGAHLLALSRGIHLVLRAADVPIRQPLVVQAQKERRILFVVPWGARTYLGTTDTAYEGDPAASGVTAGDTDELFALIGKVLPGAVLGRDRIVSAWSGVRPLVRDEHADPGDPTAEISRSHRILETADGVIAVVGGKLTTYRSMAEETVDRVIRRLRQRGRLPAGVGRCQTHRHPLVAGEPLSPLELQSPLLGDLAQRHGPLARGLHARIQADPRLGARIVEDLPYCWAEVDHAISHEGAVHLEDVLRRRIPLALTDADLGARVAREVATRLVTAWGGSAADIEAELQRYREAMRVETGRVLAPC</sequence>
<evidence type="ECO:0000256" key="5">
    <source>
        <dbReference type="ARBA" id="ARBA00022827"/>
    </source>
</evidence>
<comment type="cofactor">
    <cofactor evidence="1">
        <name>FAD</name>
        <dbReference type="ChEBI" id="CHEBI:57692"/>
    </cofactor>
</comment>
<name>A0ABT5B8F0_9BACT</name>
<organism evidence="10 11">
    <name type="scientific">Nannocystis radixulma</name>
    <dbReference type="NCBI Taxonomy" id="2995305"/>
    <lineage>
        <taxon>Bacteria</taxon>
        <taxon>Pseudomonadati</taxon>
        <taxon>Myxococcota</taxon>
        <taxon>Polyangia</taxon>
        <taxon>Nannocystales</taxon>
        <taxon>Nannocystaceae</taxon>
        <taxon>Nannocystis</taxon>
    </lineage>
</organism>
<feature type="domain" description="FAD dependent oxidoreductase" evidence="8">
    <location>
        <begin position="50"/>
        <end position="373"/>
    </location>
</feature>
<evidence type="ECO:0000256" key="2">
    <source>
        <dbReference type="ARBA" id="ARBA00007330"/>
    </source>
</evidence>
<dbReference type="InterPro" id="IPR031656">
    <property type="entry name" value="DAO_C"/>
</dbReference>
<keyword evidence="4" id="KW-0319">Glycerol metabolism</keyword>